<evidence type="ECO:0000256" key="5">
    <source>
        <dbReference type="ARBA" id="ARBA00023239"/>
    </source>
</evidence>
<gene>
    <name evidence="6" type="ORF">AVDCRST_MAG16-608</name>
</gene>
<dbReference type="EC" id="4.2.1.96" evidence="3"/>
<evidence type="ECO:0000256" key="4">
    <source>
        <dbReference type="ARBA" id="ARBA00021735"/>
    </source>
</evidence>
<evidence type="ECO:0000313" key="6">
    <source>
        <dbReference type="EMBL" id="CAA9318210.1"/>
    </source>
</evidence>
<dbReference type="SUPFAM" id="SSF55248">
    <property type="entry name" value="PCD-like"/>
    <property type="match status" value="1"/>
</dbReference>
<dbReference type="Gene3D" id="3.30.1360.20">
    <property type="entry name" value="Transcriptional coactivator/pterin dehydratase"/>
    <property type="match status" value="1"/>
</dbReference>
<protein>
    <recommendedName>
        <fullName evidence="4">Putative pterin-4-alpha-carbinolamine dehydratase</fullName>
        <ecNumber evidence="3">4.2.1.96</ecNumber>
    </recommendedName>
</protein>
<dbReference type="InterPro" id="IPR001533">
    <property type="entry name" value="Pterin_deHydtase"/>
</dbReference>
<evidence type="ECO:0000256" key="2">
    <source>
        <dbReference type="ARBA" id="ARBA00006472"/>
    </source>
</evidence>
<dbReference type="Pfam" id="PF01329">
    <property type="entry name" value="Pterin_4a"/>
    <property type="match status" value="1"/>
</dbReference>
<dbReference type="EMBL" id="CADCUE010000047">
    <property type="protein sequence ID" value="CAA9318210.1"/>
    <property type="molecule type" value="Genomic_DNA"/>
</dbReference>
<organism evidence="6">
    <name type="scientific">uncultured Frankineae bacterium</name>
    <dbReference type="NCBI Taxonomy" id="437475"/>
    <lineage>
        <taxon>Bacteria</taxon>
        <taxon>Bacillati</taxon>
        <taxon>Actinomycetota</taxon>
        <taxon>Actinomycetes</taxon>
        <taxon>Frankiales</taxon>
        <taxon>environmental samples</taxon>
    </lineage>
</organism>
<evidence type="ECO:0000256" key="3">
    <source>
        <dbReference type="ARBA" id="ARBA00013252"/>
    </source>
</evidence>
<dbReference type="GO" id="GO:0006729">
    <property type="term" value="P:tetrahydrobiopterin biosynthetic process"/>
    <property type="evidence" value="ECO:0007669"/>
    <property type="project" value="InterPro"/>
</dbReference>
<evidence type="ECO:0000256" key="1">
    <source>
        <dbReference type="ARBA" id="ARBA00001554"/>
    </source>
</evidence>
<dbReference type="AlphaFoldDB" id="A0A6J4KXE2"/>
<accession>A0A6J4KXE2</accession>
<dbReference type="GO" id="GO:0008124">
    <property type="term" value="F:4-alpha-hydroxytetrahydrobiopterin dehydratase activity"/>
    <property type="evidence" value="ECO:0007669"/>
    <property type="project" value="UniProtKB-EC"/>
</dbReference>
<keyword evidence="5" id="KW-0456">Lyase</keyword>
<proteinExistence type="inferred from homology"/>
<comment type="similarity">
    <text evidence="2">Belongs to the pterin-4-alpha-carbinolamine dehydratase family.</text>
</comment>
<name>A0A6J4KXE2_9ACTN</name>
<reference evidence="6" key="1">
    <citation type="submission" date="2020-02" db="EMBL/GenBank/DDBJ databases">
        <authorList>
            <person name="Meier V. D."/>
        </authorList>
    </citation>
    <scope>NUCLEOTIDE SEQUENCE</scope>
    <source>
        <strain evidence="6">AVDCRST_MAG16</strain>
    </source>
</reference>
<dbReference type="InterPro" id="IPR036428">
    <property type="entry name" value="PCD_sf"/>
</dbReference>
<sequence>MGATAAQRYATLTAEALGDALRELPGWSLDSGHLVRAVRAADPWRLLERVNAVEERLDHHSLVTLDRGQVVFSVWTHVRPSLTAADVELAHCIDEAAAGLEAAAPDAQTGS</sequence>
<comment type="catalytic activity">
    <reaction evidence="1">
        <text>(4aS,6R)-4a-hydroxy-L-erythro-5,6,7,8-tetrahydrobiopterin = (6R)-L-erythro-6,7-dihydrobiopterin + H2O</text>
        <dbReference type="Rhea" id="RHEA:11920"/>
        <dbReference type="ChEBI" id="CHEBI:15377"/>
        <dbReference type="ChEBI" id="CHEBI:15642"/>
        <dbReference type="ChEBI" id="CHEBI:43120"/>
        <dbReference type="EC" id="4.2.1.96"/>
    </reaction>
</comment>